<reference evidence="1 2" key="1">
    <citation type="submission" date="2013-01" db="EMBL/GenBank/DDBJ databases">
        <authorList>
            <person name="Harkins D.M."/>
            <person name="Durkin A.S."/>
            <person name="Brinkac L.M."/>
            <person name="Haft D.H."/>
            <person name="Selengut J.D."/>
            <person name="Sanka R."/>
            <person name="DePew J."/>
            <person name="Purushe J."/>
            <person name="Galloway R.L."/>
            <person name="Vinetz J.M."/>
            <person name="Sutton G.G."/>
            <person name="Nierman W.C."/>
            <person name="Fouts D.E."/>
        </authorList>
    </citation>
    <scope>NUCLEOTIDE SEQUENCE [LARGE SCALE GENOMIC DNA]</scope>
    <source>
        <strain evidence="1 2">79601</strain>
    </source>
</reference>
<dbReference type="AlphaFoldDB" id="M6CSC4"/>
<gene>
    <name evidence="1" type="ORF">LEP1GSC194_3126</name>
</gene>
<proteinExistence type="predicted"/>
<comment type="caution">
    <text evidence="1">The sequence shown here is derived from an EMBL/GenBank/DDBJ whole genome shotgun (WGS) entry which is preliminary data.</text>
</comment>
<dbReference type="Proteomes" id="UP000011988">
    <property type="component" value="Unassembled WGS sequence"/>
</dbReference>
<dbReference type="EMBL" id="ANIK01000045">
    <property type="protein sequence ID" value="EMJ94852.1"/>
    <property type="molecule type" value="Genomic_DNA"/>
</dbReference>
<evidence type="ECO:0000313" key="1">
    <source>
        <dbReference type="EMBL" id="EMJ94852.1"/>
    </source>
</evidence>
<accession>M6CSC4</accession>
<name>M6CSC4_9LEPT</name>
<evidence type="ECO:0000313" key="2">
    <source>
        <dbReference type="Proteomes" id="UP000011988"/>
    </source>
</evidence>
<organism evidence="1 2">
    <name type="scientific">Leptospira alstonii serovar Sichuan str. 79601</name>
    <dbReference type="NCBI Taxonomy" id="1218565"/>
    <lineage>
        <taxon>Bacteria</taxon>
        <taxon>Pseudomonadati</taxon>
        <taxon>Spirochaetota</taxon>
        <taxon>Spirochaetia</taxon>
        <taxon>Leptospirales</taxon>
        <taxon>Leptospiraceae</taxon>
        <taxon>Leptospira</taxon>
    </lineage>
</organism>
<dbReference type="PATRIC" id="fig|1218565.3.peg.2219"/>
<protein>
    <submittedName>
        <fullName evidence="1">Uncharacterized protein</fullName>
    </submittedName>
</protein>
<sequence>MKDAMIKAKIPKTAQTARVPAIVYSATNSKISKLLILNFPKYTNYSDSMVR</sequence>